<feature type="binding site" evidence="4">
    <location>
        <position position="24"/>
    </location>
    <ligand>
        <name>Zn(2+)</name>
        <dbReference type="ChEBI" id="CHEBI:29105"/>
        <label>1</label>
    </ligand>
</feature>
<evidence type="ECO:0000256" key="5">
    <source>
        <dbReference type="PROSITE-ProRule" id="PRU00679"/>
    </source>
</evidence>
<dbReference type="Gene3D" id="3.20.20.140">
    <property type="entry name" value="Metal-dependent hydrolases"/>
    <property type="match status" value="1"/>
</dbReference>
<organism evidence="6 7">
    <name type="scientific">Coprococcus catus</name>
    <dbReference type="NCBI Taxonomy" id="116085"/>
    <lineage>
        <taxon>Bacteria</taxon>
        <taxon>Bacillati</taxon>
        <taxon>Bacillota</taxon>
        <taxon>Clostridia</taxon>
        <taxon>Lachnospirales</taxon>
        <taxon>Lachnospiraceae</taxon>
        <taxon>Coprococcus</taxon>
    </lineage>
</organism>
<feature type="binding site" description="via carbamate group" evidence="4">
    <location>
        <position position="144"/>
    </location>
    <ligand>
        <name>Zn(2+)</name>
        <dbReference type="ChEBI" id="CHEBI:29105"/>
        <label>1</label>
    </ligand>
</feature>
<dbReference type="PIRSF" id="PIRSF016839">
    <property type="entry name" value="PhP"/>
    <property type="match status" value="1"/>
</dbReference>
<keyword evidence="1 4" id="KW-0479">Metal-binding</keyword>
<dbReference type="EMBL" id="QVFD01000009">
    <property type="protein sequence ID" value="RGC46292.1"/>
    <property type="molecule type" value="Genomic_DNA"/>
</dbReference>
<reference evidence="6 7" key="1">
    <citation type="submission" date="2018-08" db="EMBL/GenBank/DDBJ databases">
        <title>A genome reference for cultivated species of the human gut microbiota.</title>
        <authorList>
            <person name="Zou Y."/>
            <person name="Xue W."/>
            <person name="Luo G."/>
        </authorList>
    </citation>
    <scope>NUCLEOTIDE SEQUENCE [LARGE SCALE GENOMIC DNA]</scope>
    <source>
        <strain evidence="6 7">AM28-39</strain>
    </source>
</reference>
<name>A0A3E2XKR7_9FIRM</name>
<feature type="binding site" evidence="4">
    <location>
        <position position="205"/>
    </location>
    <ligand>
        <name>Zn(2+)</name>
        <dbReference type="ChEBI" id="CHEBI:29105"/>
        <label>2</label>
    </ligand>
</feature>
<dbReference type="OrthoDB" id="105927at2"/>
<proteinExistence type="inferred from homology"/>
<dbReference type="InterPro" id="IPR032466">
    <property type="entry name" value="Metal_Hydrolase"/>
</dbReference>
<evidence type="ECO:0000313" key="6">
    <source>
        <dbReference type="EMBL" id="RGC46292.1"/>
    </source>
</evidence>
<evidence type="ECO:0000313" key="7">
    <source>
        <dbReference type="Proteomes" id="UP000261231"/>
    </source>
</evidence>
<feature type="binding site" evidence="4">
    <location>
        <position position="22"/>
    </location>
    <ligand>
        <name>Zn(2+)</name>
        <dbReference type="ChEBI" id="CHEBI:29105"/>
        <label>1</label>
    </ligand>
</feature>
<dbReference type="PANTHER" id="PTHR10819:SF3">
    <property type="entry name" value="PHOSPHOTRIESTERASE-RELATED PROTEIN"/>
    <property type="match status" value="1"/>
</dbReference>
<sequence length="325" mass="35795">MNYVNTVTGPVAASELGRTLMHEHFLFGFCGFQGDATLGGFKEEEYTRDCLKAVDDARAYGINTIVDATTNECGRNVRFLKKISDMTGMNIICSTGYYFQAESAYAYWNFRRGFANIEEEIYEMMVTELTKGIEGTDIKAGVIKLASSFNEITPTEEIFFKAAARAQKETGCVIITHTQLGTMGPEQAQLLIANGADPSKIAIGHMCGSTDVDYHEAVLKQGVYVNLDRFGLEGELFHTPTDEQRMDLIKTLSDKGYGNKILLAHDSVNVNLGRGLIMTPFMQEAMKWANITDIGARVLPGLAKRGMTEEQIDALLAANPMTIFG</sequence>
<dbReference type="InterPro" id="IPR001559">
    <property type="entry name" value="Phosphotriesterase"/>
</dbReference>
<protein>
    <submittedName>
        <fullName evidence="6">Phosphotriesterase-related protein</fullName>
    </submittedName>
</protein>
<feature type="binding site" evidence="4">
    <location>
        <position position="266"/>
    </location>
    <ligand>
        <name>Zn(2+)</name>
        <dbReference type="ChEBI" id="CHEBI:29105"/>
        <label>1</label>
    </ligand>
</feature>
<evidence type="ECO:0000256" key="3">
    <source>
        <dbReference type="PIRSR" id="PIRSR601559-50"/>
    </source>
</evidence>
<dbReference type="RefSeq" id="WP_117540435.1">
    <property type="nucleotide sequence ID" value="NZ_QVFD01000009.1"/>
</dbReference>
<keyword evidence="2" id="KW-0378">Hydrolase</keyword>
<dbReference type="GO" id="GO:0008270">
    <property type="term" value="F:zinc ion binding"/>
    <property type="evidence" value="ECO:0007669"/>
    <property type="project" value="InterPro"/>
</dbReference>
<feature type="binding site" description="via carbamate group" evidence="4">
    <location>
        <position position="144"/>
    </location>
    <ligand>
        <name>Zn(2+)</name>
        <dbReference type="ChEBI" id="CHEBI:29105"/>
        <label>2</label>
    </ligand>
</feature>
<dbReference type="Proteomes" id="UP000261231">
    <property type="component" value="Unassembled WGS sequence"/>
</dbReference>
<dbReference type="Pfam" id="PF02126">
    <property type="entry name" value="PTE"/>
    <property type="match status" value="1"/>
</dbReference>
<feature type="modified residue" description="N6-carboxylysine" evidence="3 5">
    <location>
        <position position="144"/>
    </location>
</feature>
<keyword evidence="7" id="KW-1185">Reference proteome</keyword>
<evidence type="ECO:0000256" key="1">
    <source>
        <dbReference type="ARBA" id="ARBA00022723"/>
    </source>
</evidence>
<comment type="cofactor">
    <cofactor evidence="4">
        <name>a divalent metal cation</name>
        <dbReference type="ChEBI" id="CHEBI:60240"/>
    </cofactor>
    <text evidence="4">Binds 2 divalent metal cations per subunit.</text>
</comment>
<comment type="caution">
    <text evidence="6">The sequence shown here is derived from an EMBL/GenBank/DDBJ whole genome shotgun (WGS) entry which is preliminary data.</text>
</comment>
<accession>A0A3E2XKR7</accession>
<evidence type="ECO:0000256" key="4">
    <source>
        <dbReference type="PIRSR" id="PIRSR601559-51"/>
    </source>
</evidence>
<comment type="similarity">
    <text evidence="5">Belongs to the metallo-dependent hydrolases superfamily. Phosphotriesterase family.</text>
</comment>
<feature type="binding site" evidence="4">
    <location>
        <position position="177"/>
    </location>
    <ligand>
        <name>Zn(2+)</name>
        <dbReference type="ChEBI" id="CHEBI:29105"/>
        <label>2</label>
    </ligand>
</feature>
<gene>
    <name evidence="6" type="ORF">DW747_10385</name>
</gene>
<dbReference type="PANTHER" id="PTHR10819">
    <property type="entry name" value="PHOSPHOTRIESTERASE-RELATED"/>
    <property type="match status" value="1"/>
</dbReference>
<dbReference type="SUPFAM" id="SSF51556">
    <property type="entry name" value="Metallo-dependent hydrolases"/>
    <property type="match status" value="1"/>
</dbReference>
<dbReference type="GO" id="GO:0016787">
    <property type="term" value="F:hydrolase activity"/>
    <property type="evidence" value="ECO:0007669"/>
    <property type="project" value="UniProtKB-KW"/>
</dbReference>
<dbReference type="PROSITE" id="PS51347">
    <property type="entry name" value="PHOSPHOTRIESTERASE_2"/>
    <property type="match status" value="1"/>
</dbReference>
<evidence type="ECO:0000256" key="2">
    <source>
        <dbReference type="ARBA" id="ARBA00022801"/>
    </source>
</evidence>
<dbReference type="AlphaFoldDB" id="A0A3E2XKR7"/>